<proteinExistence type="predicted"/>
<keyword evidence="2" id="KW-0732">Signal</keyword>
<feature type="signal peptide" evidence="2">
    <location>
        <begin position="1"/>
        <end position="47"/>
    </location>
</feature>
<feature type="compositionally biased region" description="Low complexity" evidence="1">
    <location>
        <begin position="85"/>
        <end position="107"/>
    </location>
</feature>
<evidence type="ECO:0000256" key="2">
    <source>
        <dbReference type="SAM" id="SignalP"/>
    </source>
</evidence>
<evidence type="ECO:0000313" key="3">
    <source>
        <dbReference type="EMBL" id="MFC4827419.1"/>
    </source>
</evidence>
<evidence type="ECO:0000313" key="4">
    <source>
        <dbReference type="Proteomes" id="UP001595960"/>
    </source>
</evidence>
<dbReference type="EMBL" id="JBHSJC010000001">
    <property type="protein sequence ID" value="MFC4827419.1"/>
    <property type="molecule type" value="Genomic_DNA"/>
</dbReference>
<dbReference type="Gene3D" id="2.60.40.2810">
    <property type="match status" value="3"/>
</dbReference>
<organism evidence="3 4">
    <name type="scientific">Agromyces aurantiacus</name>
    <dbReference type="NCBI Taxonomy" id="165814"/>
    <lineage>
        <taxon>Bacteria</taxon>
        <taxon>Bacillati</taxon>
        <taxon>Actinomycetota</taxon>
        <taxon>Actinomycetes</taxon>
        <taxon>Micrococcales</taxon>
        <taxon>Microbacteriaceae</taxon>
        <taxon>Agromyces</taxon>
    </lineage>
</organism>
<name>A0ABV9R0G4_9MICO</name>
<dbReference type="NCBIfam" id="NF012211">
    <property type="entry name" value="tand_rpt_95"/>
    <property type="match status" value="3"/>
</dbReference>
<feature type="compositionally biased region" description="Low complexity" evidence="1">
    <location>
        <begin position="113"/>
        <end position="126"/>
    </location>
</feature>
<dbReference type="Gene3D" id="2.60.40.3440">
    <property type="match status" value="1"/>
</dbReference>
<gene>
    <name evidence="3" type="ORF">ACFPER_01355</name>
</gene>
<comment type="caution">
    <text evidence="3">The sequence shown here is derived from an EMBL/GenBank/DDBJ whole genome shotgun (WGS) entry which is preliminary data.</text>
</comment>
<feature type="region of interest" description="Disordered" evidence="1">
    <location>
        <begin position="550"/>
        <end position="607"/>
    </location>
</feature>
<dbReference type="Pfam" id="PF17963">
    <property type="entry name" value="Big_9"/>
    <property type="match status" value="4"/>
</dbReference>
<accession>A0ABV9R0G4</accession>
<dbReference type="Proteomes" id="UP001595960">
    <property type="component" value="Unassembled WGS sequence"/>
</dbReference>
<sequence length="642" mass="65084">MRFPIHAPEPAAGTDRPAPAALRLAALGASVLLATAAALGATAVAHAQDAADGSDVEAAAQTVEAEPVAESSDVVPLAEEVVAEPAETAEAAEPAEAAETADAAEPLTPVDPAPALVADAPAGLGPQDQLPVAGDDHYSMTQGEVLEVAAPGFLVNDVDPDGGEVIGHWTTSNPGDGFDWYPYSGRFIYTPDPAFTGVYTVEYEVRDDEGSVSAPATIEIEVLPSGDPLPPAGPVDAPPVAIDDALSAVAGELATLAAPGVLANDGDPEGQPLELVGIGQPAHGVIYYWTADGTVQYDPYEGFAGTDQVEYTVSDGTSTATAVLRIDVIEPANYAPDAWDDEVTMIGDAAFLPIDAPGVLANDSDQDGDPLTVTWHSDPQHGSIDIAPDGSFVYTPDPGFTSGEDSVLYSASDGQADSEAFLTILVLPVGSSVPPTAHGDHYDAMSGQPLDVPAPGLLGNDVAGAGPIEVVAHEDPQYGTLVLDADGAFRYVSDAGYTGVDTFRYTISNGSSEAHALVSLTVHQPGGGEPDCQSAGADGAASALAAIAVPSDPEPSEPCDQPTEPQQPSEPGQPAEPGLPAEPEQPTAADEPARPASEQATAAAADGLAETGADARLGVALAAMLGALGLVLRVARRRPLGR</sequence>
<feature type="chain" id="PRO_5047421416" evidence="2">
    <location>
        <begin position="48"/>
        <end position="642"/>
    </location>
</feature>
<dbReference type="RefSeq" id="WP_204395486.1">
    <property type="nucleotide sequence ID" value="NZ_JAFBBW010000001.1"/>
</dbReference>
<feature type="region of interest" description="Disordered" evidence="1">
    <location>
        <begin position="56"/>
        <end position="75"/>
    </location>
</feature>
<protein>
    <submittedName>
        <fullName evidence="3">Ig-like domain-containing protein</fullName>
    </submittedName>
</protein>
<reference evidence="4" key="1">
    <citation type="journal article" date="2019" name="Int. J. Syst. Evol. Microbiol.">
        <title>The Global Catalogue of Microorganisms (GCM) 10K type strain sequencing project: providing services to taxonomists for standard genome sequencing and annotation.</title>
        <authorList>
            <consortium name="The Broad Institute Genomics Platform"/>
            <consortium name="The Broad Institute Genome Sequencing Center for Infectious Disease"/>
            <person name="Wu L."/>
            <person name="Ma J."/>
        </authorList>
    </citation>
    <scope>NUCLEOTIDE SEQUENCE [LARGE SCALE GENOMIC DNA]</scope>
    <source>
        <strain evidence="4">CGMCC 1.12192</strain>
    </source>
</reference>
<feature type="region of interest" description="Disordered" evidence="1">
    <location>
        <begin position="85"/>
        <end position="136"/>
    </location>
</feature>
<keyword evidence="4" id="KW-1185">Reference proteome</keyword>
<evidence type="ECO:0000256" key="1">
    <source>
        <dbReference type="SAM" id="MobiDB-lite"/>
    </source>
</evidence>